<dbReference type="AlphaFoldDB" id="A0AA88GLA6"/>
<dbReference type="Gene3D" id="1.25.40.10">
    <property type="entry name" value="Tetratricopeptide repeat domain"/>
    <property type="match status" value="2"/>
</dbReference>
<dbReference type="InterPro" id="IPR052945">
    <property type="entry name" value="Mitotic_Regulator"/>
</dbReference>
<dbReference type="RefSeq" id="XP_044546122.1">
    <property type="nucleotide sequence ID" value="XM_044698037.1"/>
</dbReference>
<dbReference type="PANTHER" id="PTHR43628:SF1">
    <property type="entry name" value="CHITIN SYNTHASE REGULATORY FACTOR 2-RELATED"/>
    <property type="match status" value="1"/>
</dbReference>
<keyword evidence="2" id="KW-1185">Reference proteome</keyword>
<name>A0AA88GLA6_NAELO</name>
<dbReference type="Pfam" id="PF08238">
    <property type="entry name" value="Sel1"/>
    <property type="match status" value="6"/>
</dbReference>
<dbReference type="SMART" id="SM00671">
    <property type="entry name" value="SEL1"/>
    <property type="match status" value="5"/>
</dbReference>
<evidence type="ECO:0000313" key="2">
    <source>
        <dbReference type="Proteomes" id="UP000816034"/>
    </source>
</evidence>
<dbReference type="SUPFAM" id="SSF81901">
    <property type="entry name" value="HCP-like"/>
    <property type="match status" value="1"/>
</dbReference>
<dbReference type="InterPro" id="IPR006597">
    <property type="entry name" value="Sel1-like"/>
</dbReference>
<proteinExistence type="predicted"/>
<gene>
    <name evidence="1" type="ORF">C9374_008008</name>
</gene>
<evidence type="ECO:0000313" key="1">
    <source>
        <dbReference type="EMBL" id="KAG2378860.1"/>
    </source>
</evidence>
<accession>A0AA88GLA6</accession>
<protein>
    <submittedName>
        <fullName evidence="1">Uncharacterized protein</fullName>
    </submittedName>
</protein>
<dbReference type="InterPro" id="IPR011990">
    <property type="entry name" value="TPR-like_helical_dom_sf"/>
</dbReference>
<dbReference type="EMBL" id="PYSW02000031">
    <property type="protein sequence ID" value="KAG2378860.1"/>
    <property type="molecule type" value="Genomic_DNA"/>
</dbReference>
<dbReference type="GeneID" id="68100462"/>
<sequence>MPESHNRCEKQVTPVPTSALEEKIKKRKVNDEMEQQLVLLEQTITSFVENNNFDKAVDVLLTFINFSEHASIDQYPRLVKCFDMIYKASWPTFHFSKVARKLENQFTFTTIHNEHCNKLILASMYSGAWGHAIIYDKAINILLNSDALKSHYIAQNLLGDIYYAQEYFEEAKKYYEFAAKQNYACAQVNLGFVHFGSSNASHAIYYYEMAARQNYNDAFYHLGKIYESGRGMDNQDFPTAIQYYEKAAEHNHAPAMFVLGNIYEKGKRVQKDINKALEYYERSAQLGDEQAQYYMGRLYEKGLYVPQDFGKSMKYFELAAQQQCYTAFRKLGKIYRDGCFGNVAQNLTKAIYYFELYDDECIEAKDLRIDRFFQEFQTKALRSGRELSDVYITCVD</sequence>
<comment type="caution">
    <text evidence="1">The sequence shown here is derived from an EMBL/GenBank/DDBJ whole genome shotgun (WGS) entry which is preliminary data.</text>
</comment>
<dbReference type="PANTHER" id="PTHR43628">
    <property type="entry name" value="ACTIVATOR OF C KINASE PROTEIN 1-RELATED"/>
    <property type="match status" value="1"/>
</dbReference>
<dbReference type="Proteomes" id="UP000816034">
    <property type="component" value="Unassembled WGS sequence"/>
</dbReference>
<organism evidence="1 2">
    <name type="scientific">Naegleria lovaniensis</name>
    <name type="common">Amoeba</name>
    <dbReference type="NCBI Taxonomy" id="51637"/>
    <lineage>
        <taxon>Eukaryota</taxon>
        <taxon>Discoba</taxon>
        <taxon>Heterolobosea</taxon>
        <taxon>Tetramitia</taxon>
        <taxon>Eutetramitia</taxon>
        <taxon>Vahlkampfiidae</taxon>
        <taxon>Naegleria</taxon>
    </lineage>
</organism>
<reference evidence="1 2" key="1">
    <citation type="journal article" date="2018" name="BMC Genomics">
        <title>The genome of Naegleria lovaniensis, the basis for a comparative approach to unravel pathogenicity factors of the human pathogenic amoeba N. fowleri.</title>
        <authorList>
            <person name="Liechti N."/>
            <person name="Schurch N."/>
            <person name="Bruggmann R."/>
            <person name="Wittwer M."/>
        </authorList>
    </citation>
    <scope>NUCLEOTIDE SEQUENCE [LARGE SCALE GENOMIC DNA]</scope>
    <source>
        <strain evidence="1 2">ATCC 30569</strain>
    </source>
</reference>